<reference evidence="2 3" key="1">
    <citation type="journal article" date="2021" name="Plant Biotechnol. J.">
        <title>Multi-omics assisted identification of the key and species-specific regulatory components of drought-tolerant mechanisms in Gossypium stocksii.</title>
        <authorList>
            <person name="Yu D."/>
            <person name="Ke L."/>
            <person name="Zhang D."/>
            <person name="Wu Y."/>
            <person name="Sun Y."/>
            <person name="Mei J."/>
            <person name="Sun J."/>
            <person name="Sun Y."/>
        </authorList>
    </citation>
    <scope>NUCLEOTIDE SEQUENCE [LARGE SCALE GENOMIC DNA]</scope>
    <source>
        <strain evidence="3">cv. E1</strain>
        <tissue evidence="2">Leaf</tissue>
    </source>
</reference>
<evidence type="ECO:0000256" key="1">
    <source>
        <dbReference type="SAM" id="MobiDB-lite"/>
    </source>
</evidence>
<feature type="compositionally biased region" description="Basic and acidic residues" evidence="1">
    <location>
        <begin position="1"/>
        <end position="21"/>
    </location>
</feature>
<sequence length="56" mass="6398">ARCIDCGKRSDRSSLRLEPRSMKRTSAQLNDSKSSVDSGISVPYYEHYKRRHAGKL</sequence>
<protein>
    <submittedName>
        <fullName evidence="2">Uncharacterized protein</fullName>
    </submittedName>
</protein>
<dbReference type="Proteomes" id="UP000828251">
    <property type="component" value="Unassembled WGS sequence"/>
</dbReference>
<comment type="caution">
    <text evidence="2">The sequence shown here is derived from an EMBL/GenBank/DDBJ whole genome shotgun (WGS) entry which is preliminary data.</text>
</comment>
<name>A0A9D3VH88_9ROSI</name>
<dbReference type="EMBL" id="JAIQCV010000007">
    <property type="protein sequence ID" value="KAH1082696.1"/>
    <property type="molecule type" value="Genomic_DNA"/>
</dbReference>
<accession>A0A9D3VH88</accession>
<dbReference type="AlphaFoldDB" id="A0A9D3VH88"/>
<evidence type="ECO:0000313" key="2">
    <source>
        <dbReference type="EMBL" id="KAH1082696.1"/>
    </source>
</evidence>
<feature type="non-terminal residue" evidence="2">
    <location>
        <position position="1"/>
    </location>
</feature>
<gene>
    <name evidence="2" type="ORF">J1N35_022457</name>
</gene>
<organism evidence="2 3">
    <name type="scientific">Gossypium stocksii</name>
    <dbReference type="NCBI Taxonomy" id="47602"/>
    <lineage>
        <taxon>Eukaryota</taxon>
        <taxon>Viridiplantae</taxon>
        <taxon>Streptophyta</taxon>
        <taxon>Embryophyta</taxon>
        <taxon>Tracheophyta</taxon>
        <taxon>Spermatophyta</taxon>
        <taxon>Magnoliopsida</taxon>
        <taxon>eudicotyledons</taxon>
        <taxon>Gunneridae</taxon>
        <taxon>Pentapetalae</taxon>
        <taxon>rosids</taxon>
        <taxon>malvids</taxon>
        <taxon>Malvales</taxon>
        <taxon>Malvaceae</taxon>
        <taxon>Malvoideae</taxon>
        <taxon>Gossypium</taxon>
    </lineage>
</organism>
<feature type="compositionally biased region" description="Polar residues" evidence="1">
    <location>
        <begin position="24"/>
        <end position="38"/>
    </location>
</feature>
<feature type="region of interest" description="Disordered" evidence="1">
    <location>
        <begin position="1"/>
        <end position="40"/>
    </location>
</feature>
<keyword evidence="3" id="KW-1185">Reference proteome</keyword>
<evidence type="ECO:0000313" key="3">
    <source>
        <dbReference type="Proteomes" id="UP000828251"/>
    </source>
</evidence>
<proteinExistence type="predicted"/>